<keyword evidence="7" id="KW-1185">Reference proteome</keyword>
<gene>
    <name evidence="6" type="ORF">H8S62_04155</name>
</gene>
<dbReference type="InterPro" id="IPR003593">
    <property type="entry name" value="AAA+_ATPase"/>
</dbReference>
<evidence type="ECO:0000313" key="7">
    <source>
        <dbReference type="Proteomes" id="UP000607645"/>
    </source>
</evidence>
<feature type="domain" description="ABC transporter" evidence="5">
    <location>
        <begin position="2"/>
        <end position="217"/>
    </location>
</feature>
<evidence type="ECO:0000313" key="6">
    <source>
        <dbReference type="EMBL" id="MBC5736204.1"/>
    </source>
</evidence>
<dbReference type="RefSeq" id="WP_186918568.1">
    <property type="nucleotide sequence ID" value="NZ_JACOPQ010000002.1"/>
</dbReference>
<evidence type="ECO:0000256" key="1">
    <source>
        <dbReference type="ARBA" id="ARBA00005417"/>
    </source>
</evidence>
<keyword evidence="4 6" id="KW-0067">ATP-binding</keyword>
<evidence type="ECO:0000256" key="4">
    <source>
        <dbReference type="ARBA" id="ARBA00022840"/>
    </source>
</evidence>
<keyword evidence="2" id="KW-0813">Transport</keyword>
<dbReference type="Proteomes" id="UP000607645">
    <property type="component" value="Unassembled WGS sequence"/>
</dbReference>
<dbReference type="PANTHER" id="PTHR43335">
    <property type="entry name" value="ABC TRANSPORTER, ATP-BINDING PROTEIN"/>
    <property type="match status" value="1"/>
</dbReference>
<evidence type="ECO:0000259" key="5">
    <source>
        <dbReference type="PROSITE" id="PS50893"/>
    </source>
</evidence>
<evidence type="ECO:0000256" key="2">
    <source>
        <dbReference type="ARBA" id="ARBA00022448"/>
    </source>
</evidence>
<dbReference type="Pfam" id="PF00005">
    <property type="entry name" value="ABC_tran"/>
    <property type="match status" value="1"/>
</dbReference>
<comment type="caution">
    <text evidence="6">The sequence shown here is derived from an EMBL/GenBank/DDBJ whole genome shotgun (WGS) entry which is preliminary data.</text>
</comment>
<proteinExistence type="inferred from homology"/>
<dbReference type="EMBL" id="JACOPQ010000002">
    <property type="protein sequence ID" value="MBC5736204.1"/>
    <property type="molecule type" value="Genomic_DNA"/>
</dbReference>
<dbReference type="SMART" id="SM00382">
    <property type="entry name" value="AAA"/>
    <property type="match status" value="1"/>
</dbReference>
<dbReference type="AlphaFoldDB" id="A0A8J6MCE3"/>
<dbReference type="InterPro" id="IPR027417">
    <property type="entry name" value="P-loop_NTPase"/>
</dbReference>
<dbReference type="PROSITE" id="PS50893">
    <property type="entry name" value="ABC_TRANSPORTER_2"/>
    <property type="match status" value="1"/>
</dbReference>
<dbReference type="Gene3D" id="3.40.50.300">
    <property type="entry name" value="P-loop containing nucleotide triphosphate hydrolases"/>
    <property type="match status" value="1"/>
</dbReference>
<accession>A0A8J6MCE3</accession>
<comment type="similarity">
    <text evidence="1">Belongs to the ABC transporter superfamily.</text>
</comment>
<keyword evidence="3" id="KW-0547">Nucleotide-binding</keyword>
<evidence type="ECO:0000256" key="3">
    <source>
        <dbReference type="ARBA" id="ARBA00022741"/>
    </source>
</evidence>
<dbReference type="GO" id="GO:0016887">
    <property type="term" value="F:ATP hydrolysis activity"/>
    <property type="evidence" value="ECO:0007669"/>
    <property type="project" value="InterPro"/>
</dbReference>
<dbReference type="SUPFAM" id="SSF52540">
    <property type="entry name" value="P-loop containing nucleoside triphosphate hydrolases"/>
    <property type="match status" value="1"/>
</dbReference>
<reference evidence="6" key="1">
    <citation type="submission" date="2020-08" db="EMBL/GenBank/DDBJ databases">
        <title>Genome public.</title>
        <authorList>
            <person name="Liu C."/>
            <person name="Sun Q."/>
        </authorList>
    </citation>
    <scope>NUCLEOTIDE SEQUENCE</scope>
    <source>
        <strain evidence="6">NSJ-52</strain>
    </source>
</reference>
<dbReference type="InterPro" id="IPR003439">
    <property type="entry name" value="ABC_transporter-like_ATP-bd"/>
</dbReference>
<sequence length="270" mass="30559">MLTVDNLSKSFGKKTVLDNISVQLTHGVYGLLGPNGSGKTTFMRCVAGIYRYNGRIITPSNVGYLPQKFGAFRELTVYEVLEYFAELKGIPSNRQGKDIHDCLEDVNLWERHSDKVKTLSGGMIRRLGVAQALLGNPELILVDEPTAGLDPEERLRFKNLISQHREDCTILISTHIVEDVEALCDHIIILSHGKSICQDTPENIRKAAMKHVWHVSEKRQKELTSPYYILRREQIDGEAYLRVLSNEEQPGKSIQPTLEDGYINMIRGIR</sequence>
<dbReference type="GO" id="GO:0005524">
    <property type="term" value="F:ATP binding"/>
    <property type="evidence" value="ECO:0007669"/>
    <property type="project" value="UniProtKB-KW"/>
</dbReference>
<name>A0A8J6MCE3_9FIRM</name>
<dbReference type="PROSITE" id="PS00211">
    <property type="entry name" value="ABC_TRANSPORTER_1"/>
    <property type="match status" value="1"/>
</dbReference>
<organism evidence="6 7">
    <name type="scientific">Lawsonibacter faecis</name>
    <dbReference type="NCBI Taxonomy" id="2763052"/>
    <lineage>
        <taxon>Bacteria</taxon>
        <taxon>Bacillati</taxon>
        <taxon>Bacillota</taxon>
        <taxon>Clostridia</taxon>
        <taxon>Eubacteriales</taxon>
        <taxon>Oscillospiraceae</taxon>
        <taxon>Lawsonibacter</taxon>
    </lineage>
</organism>
<protein>
    <submittedName>
        <fullName evidence="6">ATP-binding cassette domain-containing protein</fullName>
    </submittedName>
</protein>
<dbReference type="PANTHER" id="PTHR43335:SF2">
    <property type="entry name" value="ABC TRANSPORTER, ATP-BINDING PROTEIN"/>
    <property type="match status" value="1"/>
</dbReference>
<dbReference type="InterPro" id="IPR017871">
    <property type="entry name" value="ABC_transporter-like_CS"/>
</dbReference>